<proteinExistence type="inferred from homology"/>
<keyword evidence="3" id="KW-0547">Nucleotide-binding</keyword>
<protein>
    <submittedName>
        <fullName evidence="6">Putative ABC transporter ATP-binding protein YknY</fullName>
        <ecNumber evidence="6">3.6.3.-</ecNumber>
    </submittedName>
</protein>
<dbReference type="InterPro" id="IPR017911">
    <property type="entry name" value="MacB-like_ATP-bd"/>
</dbReference>
<keyword evidence="2" id="KW-0813">Transport</keyword>
<name>A0A644XQN8_9ZZZZ</name>
<dbReference type="CDD" id="cd03255">
    <property type="entry name" value="ABC_MJ0796_LolCDE_FtsE"/>
    <property type="match status" value="1"/>
</dbReference>
<dbReference type="FunFam" id="3.40.50.300:FF:000032">
    <property type="entry name" value="Export ABC transporter ATP-binding protein"/>
    <property type="match status" value="1"/>
</dbReference>
<feature type="domain" description="ABC transporter" evidence="5">
    <location>
        <begin position="5"/>
        <end position="219"/>
    </location>
</feature>
<dbReference type="EC" id="3.6.3.-" evidence="6"/>
<evidence type="ECO:0000256" key="4">
    <source>
        <dbReference type="ARBA" id="ARBA00022840"/>
    </source>
</evidence>
<dbReference type="PROSITE" id="PS00211">
    <property type="entry name" value="ABC_TRANSPORTER_1"/>
    <property type="match status" value="1"/>
</dbReference>
<gene>
    <name evidence="6" type="primary">yknY_42</name>
    <name evidence="6" type="ORF">SDC9_64938</name>
</gene>
<dbReference type="Gene3D" id="3.40.50.300">
    <property type="entry name" value="P-loop containing nucleotide triphosphate hydrolases"/>
    <property type="match status" value="1"/>
</dbReference>
<comment type="similarity">
    <text evidence="1">Belongs to the ABC transporter superfamily.</text>
</comment>
<reference evidence="6" key="1">
    <citation type="submission" date="2019-08" db="EMBL/GenBank/DDBJ databases">
        <authorList>
            <person name="Kucharzyk K."/>
            <person name="Murdoch R.W."/>
            <person name="Higgins S."/>
            <person name="Loffler F."/>
        </authorList>
    </citation>
    <scope>NUCLEOTIDE SEQUENCE</scope>
</reference>
<dbReference type="GO" id="GO:0005524">
    <property type="term" value="F:ATP binding"/>
    <property type="evidence" value="ECO:0007669"/>
    <property type="project" value="UniProtKB-KW"/>
</dbReference>
<dbReference type="GO" id="GO:0016887">
    <property type="term" value="F:ATP hydrolysis activity"/>
    <property type="evidence" value="ECO:0007669"/>
    <property type="project" value="InterPro"/>
</dbReference>
<dbReference type="SUPFAM" id="SSF52540">
    <property type="entry name" value="P-loop containing nucleoside triphosphate hydrolases"/>
    <property type="match status" value="1"/>
</dbReference>
<dbReference type="SMART" id="SM00382">
    <property type="entry name" value="AAA"/>
    <property type="match status" value="1"/>
</dbReference>
<dbReference type="GO" id="GO:0098796">
    <property type="term" value="C:membrane protein complex"/>
    <property type="evidence" value="ECO:0007669"/>
    <property type="project" value="UniProtKB-ARBA"/>
</dbReference>
<dbReference type="PANTHER" id="PTHR42798:SF2">
    <property type="entry name" value="ABC TRANSPORTER ATP-BINDING PROTEIN MG467-RELATED"/>
    <property type="match status" value="1"/>
</dbReference>
<dbReference type="Pfam" id="PF00005">
    <property type="entry name" value="ABC_tran"/>
    <property type="match status" value="1"/>
</dbReference>
<dbReference type="InterPro" id="IPR003593">
    <property type="entry name" value="AAA+_ATPase"/>
</dbReference>
<organism evidence="6">
    <name type="scientific">bioreactor metagenome</name>
    <dbReference type="NCBI Taxonomy" id="1076179"/>
    <lineage>
        <taxon>unclassified sequences</taxon>
        <taxon>metagenomes</taxon>
        <taxon>ecological metagenomes</taxon>
    </lineage>
</organism>
<dbReference type="EMBL" id="VSSQ01003000">
    <property type="protein sequence ID" value="MPM18526.1"/>
    <property type="molecule type" value="Genomic_DNA"/>
</dbReference>
<dbReference type="PANTHER" id="PTHR42798">
    <property type="entry name" value="LIPOPROTEIN-RELEASING SYSTEM ATP-BINDING PROTEIN LOLD"/>
    <property type="match status" value="1"/>
</dbReference>
<dbReference type="PROSITE" id="PS50893">
    <property type="entry name" value="ABC_TRANSPORTER_2"/>
    <property type="match status" value="1"/>
</dbReference>
<keyword evidence="6" id="KW-0378">Hydrolase</keyword>
<comment type="caution">
    <text evidence="6">The sequence shown here is derived from an EMBL/GenBank/DDBJ whole genome shotgun (WGS) entry which is preliminary data.</text>
</comment>
<accession>A0A644XQN8</accession>
<dbReference type="InterPro" id="IPR017871">
    <property type="entry name" value="ABC_transporter-like_CS"/>
</dbReference>
<sequence length="219" mass="24670">MNTIIRLKAISKHYLNGKIKNRVLDEFSWDFNEHCFTILAGPSGSGKSSLLNILATLDQPTGGEYYLNEDLVDFGDRKAITEIRKNNFGFVFQSFNLIPVLNAMENVELPLTLFPYSLNERHKMAEEALTLVGLKDKIKSRPGEMSGGEQQRVAIARAIVRRPKIIFADEPTANLDKRNALNIIDLMKNLNEKEGLSFIIASHDDKVIQMGKEIIHLGD</sequence>
<evidence type="ECO:0000313" key="6">
    <source>
        <dbReference type="EMBL" id="MPM18526.1"/>
    </source>
</evidence>
<evidence type="ECO:0000259" key="5">
    <source>
        <dbReference type="PROSITE" id="PS50893"/>
    </source>
</evidence>
<dbReference type="InterPro" id="IPR027417">
    <property type="entry name" value="P-loop_NTPase"/>
</dbReference>
<evidence type="ECO:0000256" key="3">
    <source>
        <dbReference type="ARBA" id="ARBA00022741"/>
    </source>
</evidence>
<dbReference type="InterPro" id="IPR003439">
    <property type="entry name" value="ABC_transporter-like_ATP-bd"/>
</dbReference>
<evidence type="ECO:0000256" key="1">
    <source>
        <dbReference type="ARBA" id="ARBA00005417"/>
    </source>
</evidence>
<dbReference type="AlphaFoldDB" id="A0A644XQN8"/>
<keyword evidence="4 6" id="KW-0067">ATP-binding</keyword>
<dbReference type="GO" id="GO:0022857">
    <property type="term" value="F:transmembrane transporter activity"/>
    <property type="evidence" value="ECO:0007669"/>
    <property type="project" value="UniProtKB-ARBA"/>
</dbReference>
<evidence type="ECO:0000256" key="2">
    <source>
        <dbReference type="ARBA" id="ARBA00022448"/>
    </source>
</evidence>